<evidence type="ECO:0000256" key="7">
    <source>
        <dbReference type="ARBA" id="ARBA00023212"/>
    </source>
</evidence>
<dbReference type="FunFam" id="3.30.420.40:FF:000058">
    <property type="entry name" value="Putative actin-related protein 5"/>
    <property type="match status" value="1"/>
</dbReference>
<organism evidence="10">
    <name type="scientific">Penaeus vannamei</name>
    <name type="common">Whiteleg shrimp</name>
    <name type="synonym">Litopenaeus vannamei</name>
    <dbReference type="NCBI Taxonomy" id="6689"/>
    <lineage>
        <taxon>Eukaryota</taxon>
        <taxon>Metazoa</taxon>
        <taxon>Ecdysozoa</taxon>
        <taxon>Arthropoda</taxon>
        <taxon>Crustacea</taxon>
        <taxon>Multicrustacea</taxon>
        <taxon>Malacostraca</taxon>
        <taxon>Eumalacostraca</taxon>
        <taxon>Eucarida</taxon>
        <taxon>Decapoda</taxon>
        <taxon>Dendrobranchiata</taxon>
        <taxon>Penaeoidea</taxon>
        <taxon>Penaeidae</taxon>
        <taxon>Penaeus</taxon>
    </lineage>
</organism>
<comment type="catalytic activity">
    <reaction evidence="8">
        <text>ATP + H2O = ADP + phosphate + H(+)</text>
        <dbReference type="Rhea" id="RHEA:13065"/>
        <dbReference type="ChEBI" id="CHEBI:15377"/>
        <dbReference type="ChEBI" id="CHEBI:15378"/>
        <dbReference type="ChEBI" id="CHEBI:30616"/>
        <dbReference type="ChEBI" id="CHEBI:43474"/>
        <dbReference type="ChEBI" id="CHEBI:456216"/>
    </reaction>
</comment>
<dbReference type="InterPro" id="IPR004000">
    <property type="entry name" value="Actin"/>
</dbReference>
<dbReference type="SMART" id="SM00268">
    <property type="entry name" value="ACTIN"/>
    <property type="match status" value="1"/>
</dbReference>
<reference evidence="10" key="1">
    <citation type="submission" date="2017-08" db="EMBL/GenBank/DDBJ databases">
        <authorList>
            <person name="de Groot N.N."/>
        </authorList>
    </citation>
    <scope>NUCLEOTIDE SEQUENCE</scope>
</reference>
<dbReference type="OrthoDB" id="6332189at2759"/>
<dbReference type="AlphaFoldDB" id="A0A2H4V3F2"/>
<dbReference type="InterPro" id="IPR043129">
    <property type="entry name" value="ATPase_NBD"/>
</dbReference>
<dbReference type="Gene3D" id="3.90.640.10">
    <property type="entry name" value="Actin, Chain A, domain 4"/>
    <property type="match status" value="1"/>
</dbReference>
<evidence type="ECO:0000256" key="9">
    <source>
        <dbReference type="RuleBase" id="RU000487"/>
    </source>
</evidence>
<dbReference type="GO" id="GO:0016787">
    <property type="term" value="F:hydrolase activity"/>
    <property type="evidence" value="ECO:0007669"/>
    <property type="project" value="UniProtKB-KW"/>
</dbReference>
<accession>A0A2H4V3F2</accession>
<dbReference type="Gene3D" id="3.30.420.40">
    <property type="match status" value="2"/>
</dbReference>
<keyword evidence="3" id="KW-0963">Cytoplasm</keyword>
<dbReference type="FunFam" id="3.90.640.10:FF:000047">
    <property type="entry name" value="Actin, alpha skeletal muscle"/>
    <property type="match status" value="1"/>
</dbReference>
<sequence length="373" mass="40908">MASPTNKATLVVDSGSGTTKAGFAGDVVPVSVFPTVVGRPRATRHFSSNAQPLVGNAAQRKRGIYKLSFPVERGVVTSWDDMEILWGHTFEHELHVEPREHSLLLAEPPLCSKPNREKAAQVLFETFGVGALCGANQAVLSLYASGRSTGIVLDSGDGITHAMPFYKGYSLPHAILRSDLAGRDLTQYLEELLGKRGYSCHSSTERDIVRDVKERLCYVALDFHQEIANAKTSAVEKTYELPDGEVISLGEERFRCPEVLFDPSLIGKEARGLQDAVYDSILKCEADIRKDLFASIMLTGGSNRFPGMADRMKRELGDRTPLTVSVLAPHPEHQYSVWTGGSILASLSTFPQMLVSKQEYEEAGPTVLHKKCQ</sequence>
<keyword evidence="5" id="KW-0378">Hydrolase</keyword>
<evidence type="ECO:0000256" key="1">
    <source>
        <dbReference type="ARBA" id="ARBA00004245"/>
    </source>
</evidence>
<reference evidence="10" key="2">
    <citation type="journal article" date="2018" name="Mol. Genet. Genomics">
        <title>Actin genes and their expression in pacific white shrimp, Litopenaeus vannamei.</title>
        <authorList>
            <person name="X Z."/>
            <person name="X Z."/>
            <person name="J Y."/>
            <person name="J D."/>
            <person name="F L."/>
            <person name="J X."/>
        </authorList>
    </citation>
    <scope>NUCLEOTIDE SEQUENCE</scope>
</reference>
<comment type="subcellular location">
    <subcellularLocation>
        <location evidence="1">Cytoplasm</location>
        <location evidence="1">Cytoskeleton</location>
    </subcellularLocation>
</comment>
<dbReference type="GO" id="GO:0005524">
    <property type="term" value="F:ATP binding"/>
    <property type="evidence" value="ECO:0007669"/>
    <property type="project" value="UniProtKB-KW"/>
</dbReference>
<dbReference type="EMBL" id="MF627873">
    <property type="protein sequence ID" value="AUB30164.1"/>
    <property type="molecule type" value="mRNA"/>
</dbReference>
<comment type="similarity">
    <text evidence="2 9">Belongs to the actin family.</text>
</comment>
<evidence type="ECO:0000256" key="5">
    <source>
        <dbReference type="ARBA" id="ARBA00022801"/>
    </source>
</evidence>
<keyword evidence="7" id="KW-0206">Cytoskeleton</keyword>
<dbReference type="FunFam" id="3.30.420.40:FF:000148">
    <property type="entry name" value="Actin, alpha skeletal muscle"/>
    <property type="match status" value="1"/>
</dbReference>
<evidence type="ECO:0000256" key="4">
    <source>
        <dbReference type="ARBA" id="ARBA00022741"/>
    </source>
</evidence>
<evidence type="ECO:0000256" key="8">
    <source>
        <dbReference type="ARBA" id="ARBA00049360"/>
    </source>
</evidence>
<dbReference type="GO" id="GO:0005856">
    <property type="term" value="C:cytoskeleton"/>
    <property type="evidence" value="ECO:0007669"/>
    <property type="project" value="UniProtKB-SubCell"/>
</dbReference>
<keyword evidence="6" id="KW-0067">ATP-binding</keyword>
<name>A0A2H4V3F2_PENVA</name>
<evidence type="ECO:0000256" key="2">
    <source>
        <dbReference type="ARBA" id="ARBA00006752"/>
    </source>
</evidence>
<protein>
    <submittedName>
        <fullName evidence="10">Specific actin 2</fullName>
    </submittedName>
</protein>
<dbReference type="PRINTS" id="PR00190">
    <property type="entry name" value="ACTIN"/>
</dbReference>
<evidence type="ECO:0000256" key="6">
    <source>
        <dbReference type="ARBA" id="ARBA00022840"/>
    </source>
</evidence>
<dbReference type="Pfam" id="PF00022">
    <property type="entry name" value="Actin"/>
    <property type="match status" value="1"/>
</dbReference>
<evidence type="ECO:0000256" key="3">
    <source>
        <dbReference type="ARBA" id="ARBA00022490"/>
    </source>
</evidence>
<evidence type="ECO:0000313" key="10">
    <source>
        <dbReference type="EMBL" id="AUB30164.1"/>
    </source>
</evidence>
<dbReference type="PANTHER" id="PTHR11937">
    <property type="entry name" value="ACTIN"/>
    <property type="match status" value="1"/>
</dbReference>
<keyword evidence="4" id="KW-0547">Nucleotide-binding</keyword>
<dbReference type="SUPFAM" id="SSF53067">
    <property type="entry name" value="Actin-like ATPase domain"/>
    <property type="match status" value="2"/>
</dbReference>
<proteinExistence type="evidence at transcript level"/>